<sequence length="123" mass="13434">MPFLAAILVVVCMSGAAVFTFFISGSASEKYETSLLQAQWETIDKSAVQVPQIIHVQSEREYVVLAEPYKGEVLLTLMNPEDDKSVRTFPSDAYVPSRAAVALAKATPQASTEVVRQLSARVK</sequence>
<proteinExistence type="predicted"/>
<dbReference type="KEGG" id="daer:H9K75_17365"/>
<gene>
    <name evidence="1" type="ORF">H9K75_17365</name>
</gene>
<protein>
    <submittedName>
        <fullName evidence="1">Uncharacterized protein</fullName>
    </submittedName>
</protein>
<organism evidence="1 2">
    <name type="scientific">Diaphorobacter aerolatus</name>
    <dbReference type="NCBI Taxonomy" id="1288495"/>
    <lineage>
        <taxon>Bacteria</taxon>
        <taxon>Pseudomonadati</taxon>
        <taxon>Pseudomonadota</taxon>
        <taxon>Betaproteobacteria</taxon>
        <taxon>Burkholderiales</taxon>
        <taxon>Comamonadaceae</taxon>
        <taxon>Diaphorobacter</taxon>
    </lineage>
</organism>
<name>A0A7H0GHW7_9BURK</name>
<evidence type="ECO:0000313" key="1">
    <source>
        <dbReference type="EMBL" id="QNP47883.1"/>
    </source>
</evidence>
<keyword evidence="2" id="KW-1185">Reference proteome</keyword>
<evidence type="ECO:0000313" key="2">
    <source>
        <dbReference type="Proteomes" id="UP000516028"/>
    </source>
</evidence>
<reference evidence="1 2" key="1">
    <citation type="submission" date="2020-08" db="EMBL/GenBank/DDBJ databases">
        <title>Genome sequence of Diaphorobacter aerolatus KACC 16536T.</title>
        <authorList>
            <person name="Hyun D.-W."/>
            <person name="Bae J.-W."/>
        </authorList>
    </citation>
    <scope>NUCLEOTIDE SEQUENCE [LARGE SCALE GENOMIC DNA]</scope>
    <source>
        <strain evidence="1 2">KACC 16536</strain>
    </source>
</reference>
<dbReference type="EMBL" id="CP060783">
    <property type="protein sequence ID" value="QNP47883.1"/>
    <property type="molecule type" value="Genomic_DNA"/>
</dbReference>
<dbReference type="RefSeq" id="WP_187723563.1">
    <property type="nucleotide sequence ID" value="NZ_CP060783.1"/>
</dbReference>
<accession>A0A7H0GHW7</accession>
<dbReference type="AlphaFoldDB" id="A0A7H0GHW7"/>
<dbReference type="Proteomes" id="UP000516028">
    <property type="component" value="Chromosome"/>
</dbReference>